<feature type="compositionally biased region" description="Basic and acidic residues" evidence="2">
    <location>
        <begin position="895"/>
        <end position="904"/>
    </location>
</feature>
<feature type="compositionally biased region" description="Basic residues" evidence="2">
    <location>
        <begin position="751"/>
        <end position="762"/>
    </location>
</feature>
<dbReference type="PROSITE" id="PS50010">
    <property type="entry name" value="DH_2"/>
    <property type="match status" value="1"/>
</dbReference>
<feature type="region of interest" description="Disordered" evidence="2">
    <location>
        <begin position="1019"/>
        <end position="1055"/>
    </location>
</feature>
<accession>A0A0C3S2Z0</accession>
<proteinExistence type="predicted"/>
<feature type="region of interest" description="Disordered" evidence="2">
    <location>
        <begin position="847"/>
        <end position="932"/>
    </location>
</feature>
<dbReference type="EMBL" id="KN840703">
    <property type="protein sequence ID" value="KIP02110.1"/>
    <property type="molecule type" value="Genomic_DNA"/>
</dbReference>
<protein>
    <recommendedName>
        <fullName evidence="3">DH domain-containing protein</fullName>
    </recommendedName>
</protein>
<evidence type="ECO:0000313" key="4">
    <source>
        <dbReference type="EMBL" id="KIP02110.1"/>
    </source>
</evidence>
<name>A0A0C3S2Z0_PHLG1</name>
<feature type="compositionally biased region" description="Pro residues" evidence="2">
    <location>
        <begin position="919"/>
        <end position="929"/>
    </location>
</feature>
<feature type="region of interest" description="Disordered" evidence="2">
    <location>
        <begin position="966"/>
        <end position="990"/>
    </location>
</feature>
<keyword evidence="5" id="KW-1185">Reference proteome</keyword>
<feature type="region of interest" description="Disordered" evidence="2">
    <location>
        <begin position="669"/>
        <end position="716"/>
    </location>
</feature>
<dbReference type="Proteomes" id="UP000053257">
    <property type="component" value="Unassembled WGS sequence"/>
</dbReference>
<feature type="region of interest" description="Disordered" evidence="2">
    <location>
        <begin position="65"/>
        <end position="117"/>
    </location>
</feature>
<feature type="coiled-coil region" evidence="1">
    <location>
        <begin position="1293"/>
        <end position="1327"/>
    </location>
</feature>
<dbReference type="PANTHER" id="PTHR12673">
    <property type="entry name" value="FACIOGENITAL DYSPLASIA PROTEIN"/>
    <property type="match status" value="1"/>
</dbReference>
<sequence>MALSSSPRKAVALATGDERSSSRFKSSQQPQLTRRVFFCGVVVENADHGQGLPPDVQDLVASLGDPVDLEPASNDVTPSNISTSDLPLDSNEPHKRKRATTLSTFNDQPSPNGSYTRKRANTVSNALADIINELVATERSYVNRLRSLKAEYADPLRTFSKSKETAIIPRYKAVTLFGNIDQLLPVNEAFLVDLERMAAPDGAETVGGVGDVALKHFKELKGFENYRTYYAKREQAQQIFEEELEHRSFSNYIDHVKYSGDARNRIGLRELLMEPVQRIPRYTLMFRTMIKHMAPNDPQRQKLIEADELASKIALAETDEQTKRAATMYCLSSTVDDIPPNLFSHSRKYIDCIDVEDTLAPSPEAYLSSSSSSTPGSSSTGSALHCTLFLFDDRLVIVKRPGDKSGRALTGIDDLDKVVVGRTLSIHSKRNGLAFKGMVELVDVAATDIGGPDFHLYFETPPQDQNDKWNERPFRAMSVVFPPSSVNLDPTRSENEKKRFLENLWAAQARYRTRFGQSVILSAEEREVESRAGKSTTARTYFNLYQRTAYLKEQARMKAVVHIDASGNADPLPFGVRGAPFVVMRVRPIGGELSRFHVRSSDPNDKGEEDIVHTASVPGRIIQTIHQYGLFRFRTGVQSTPSTPTVSRSRAAIFRLDISRNLFHARPGSSSDIFGGSINTPKRSKTVASRTSVNSQSTVTNDTSLSRFSTRSRGSTLTVATSLEDDHEFTGGLSADTGSASSRRSLSLRSNKPKKLIKKRHLSPGGSGSEHDASPSPAEGLSRCRSPSSDWYTDNEDEHAVRQPGPQDQSERDLFARLELARQNSRSQNENQFMEDVVHQEPRPVEMYEDEPPQPLRPLSRASRASTSTLDLQDIPGDSRPSSVMSRPFTPQRDYATDSEERISRPSSVVHTPERPRGPRTPSPLPPARTPEIRIHDLPSEEDVTISEQTIINDIAGLSITPRQSRRVSSIPRSKRQVFEPDPAFRTPGGLFDAKPLATVEPLSIKRKPSSGMLNAHRRRVHNVGRGSPMTKPTGRVASLSRRTSSQLKQLRGPSNMLVDEAQQLVRQSESAKEVVENARQSVRRLRQHYEQLTSSSSSPSPFAAARASTPQPDDRAMSPVRQLRLGLRATPPPASKEAQARMEEMQRLIGRRAVESRPRPLSIATEPLIIMKTPEHSHHRDGSKAEDVARSMDELAAHVDSDLAQVAHSMDQVHGEIERLASTLGDKTEELDRSKNELANAKLQITLVKQLYDDCTAEKDALYELFNEELDGMFNEASLPEDEAWTALTRDLTESKKARNEAERLNTQLRRELAEAEIQNQSYAALLRAHGLIS</sequence>
<feature type="region of interest" description="Disordered" evidence="2">
    <location>
        <begin position="728"/>
        <end position="810"/>
    </location>
</feature>
<feature type="region of interest" description="Disordered" evidence="2">
    <location>
        <begin position="1"/>
        <end position="27"/>
    </location>
</feature>
<dbReference type="GO" id="GO:0005737">
    <property type="term" value="C:cytoplasm"/>
    <property type="evidence" value="ECO:0007669"/>
    <property type="project" value="TreeGrafter"/>
</dbReference>
<keyword evidence="1" id="KW-0175">Coiled coil</keyword>
<evidence type="ECO:0000256" key="1">
    <source>
        <dbReference type="SAM" id="Coils"/>
    </source>
</evidence>
<dbReference type="PANTHER" id="PTHR12673:SF270">
    <property type="entry name" value="FYVE-TYPE DOMAIN-CONTAINING PROTEIN"/>
    <property type="match status" value="1"/>
</dbReference>
<feature type="domain" description="DH" evidence="3">
    <location>
        <begin position="126"/>
        <end position="320"/>
    </location>
</feature>
<reference evidence="4 5" key="1">
    <citation type="journal article" date="2014" name="PLoS Genet.">
        <title>Analysis of the Phlebiopsis gigantea genome, transcriptome and secretome provides insight into its pioneer colonization strategies of wood.</title>
        <authorList>
            <person name="Hori C."/>
            <person name="Ishida T."/>
            <person name="Igarashi K."/>
            <person name="Samejima M."/>
            <person name="Suzuki H."/>
            <person name="Master E."/>
            <person name="Ferreira P."/>
            <person name="Ruiz-Duenas F.J."/>
            <person name="Held B."/>
            <person name="Canessa P."/>
            <person name="Larrondo L.F."/>
            <person name="Schmoll M."/>
            <person name="Druzhinina I.S."/>
            <person name="Kubicek C.P."/>
            <person name="Gaskell J.A."/>
            <person name="Kersten P."/>
            <person name="St John F."/>
            <person name="Glasner J."/>
            <person name="Sabat G."/>
            <person name="Splinter BonDurant S."/>
            <person name="Syed K."/>
            <person name="Yadav J."/>
            <person name="Mgbeahuruike A.C."/>
            <person name="Kovalchuk A."/>
            <person name="Asiegbu F.O."/>
            <person name="Lackner G."/>
            <person name="Hoffmeister D."/>
            <person name="Rencoret J."/>
            <person name="Gutierrez A."/>
            <person name="Sun H."/>
            <person name="Lindquist E."/>
            <person name="Barry K."/>
            <person name="Riley R."/>
            <person name="Grigoriev I.V."/>
            <person name="Henrissat B."/>
            <person name="Kues U."/>
            <person name="Berka R.M."/>
            <person name="Martinez A.T."/>
            <person name="Covert S.F."/>
            <person name="Blanchette R.A."/>
            <person name="Cullen D."/>
        </authorList>
    </citation>
    <scope>NUCLEOTIDE SEQUENCE [LARGE SCALE GENOMIC DNA]</scope>
    <source>
        <strain evidence="4 5">11061_1 CR5-6</strain>
    </source>
</reference>
<dbReference type="InterPro" id="IPR035899">
    <property type="entry name" value="DBL_dom_sf"/>
</dbReference>
<organism evidence="4 5">
    <name type="scientific">Phlebiopsis gigantea (strain 11061_1 CR5-6)</name>
    <name type="common">White-rot fungus</name>
    <name type="synonym">Peniophora gigantea</name>
    <dbReference type="NCBI Taxonomy" id="745531"/>
    <lineage>
        <taxon>Eukaryota</taxon>
        <taxon>Fungi</taxon>
        <taxon>Dikarya</taxon>
        <taxon>Basidiomycota</taxon>
        <taxon>Agaricomycotina</taxon>
        <taxon>Agaricomycetes</taxon>
        <taxon>Polyporales</taxon>
        <taxon>Phanerochaetaceae</taxon>
        <taxon>Phlebiopsis</taxon>
    </lineage>
</organism>
<feature type="compositionally biased region" description="Polar residues" evidence="2">
    <location>
        <begin position="100"/>
        <end position="117"/>
    </location>
</feature>
<feature type="compositionally biased region" description="Low complexity" evidence="2">
    <location>
        <begin position="739"/>
        <end position="750"/>
    </location>
</feature>
<feature type="region of interest" description="Disordered" evidence="2">
    <location>
        <begin position="1090"/>
        <end position="1118"/>
    </location>
</feature>
<dbReference type="GO" id="GO:0005085">
    <property type="term" value="F:guanyl-nucleotide exchange factor activity"/>
    <property type="evidence" value="ECO:0007669"/>
    <property type="project" value="InterPro"/>
</dbReference>
<feature type="compositionally biased region" description="Polar residues" evidence="2">
    <location>
        <begin position="74"/>
        <end position="85"/>
    </location>
</feature>
<evidence type="ECO:0000313" key="5">
    <source>
        <dbReference type="Proteomes" id="UP000053257"/>
    </source>
</evidence>
<feature type="coiled-coil region" evidence="1">
    <location>
        <begin position="1218"/>
        <end position="1252"/>
    </location>
</feature>
<evidence type="ECO:0000256" key="2">
    <source>
        <dbReference type="SAM" id="MobiDB-lite"/>
    </source>
</evidence>
<dbReference type="HOGENOM" id="CLU_003463_0_0_1"/>
<dbReference type="STRING" id="745531.A0A0C3S2Z0"/>
<dbReference type="SMART" id="SM00325">
    <property type="entry name" value="RhoGEF"/>
    <property type="match status" value="1"/>
</dbReference>
<dbReference type="InterPro" id="IPR000219">
    <property type="entry name" value="DH_dom"/>
</dbReference>
<feature type="compositionally biased region" description="Low complexity" evidence="2">
    <location>
        <begin position="1095"/>
        <end position="1109"/>
    </location>
</feature>
<dbReference type="InterPro" id="IPR051092">
    <property type="entry name" value="FYVE_RhoGEF_PH"/>
</dbReference>
<dbReference type="Gene3D" id="1.20.900.10">
    <property type="entry name" value="Dbl homology (DH) domain"/>
    <property type="match status" value="1"/>
</dbReference>
<dbReference type="CDD" id="cd00160">
    <property type="entry name" value="RhoGEF"/>
    <property type="match status" value="1"/>
</dbReference>
<evidence type="ECO:0000259" key="3">
    <source>
        <dbReference type="PROSITE" id="PS50010"/>
    </source>
</evidence>
<dbReference type="Pfam" id="PF00621">
    <property type="entry name" value="RhoGEF"/>
    <property type="match status" value="1"/>
</dbReference>
<dbReference type="SUPFAM" id="SSF48065">
    <property type="entry name" value="DBL homology domain (DH-domain)"/>
    <property type="match status" value="1"/>
</dbReference>
<dbReference type="OrthoDB" id="660555at2759"/>
<gene>
    <name evidence="4" type="ORF">PHLGIDRAFT_130924</name>
</gene>